<dbReference type="PROSITE" id="PS52016">
    <property type="entry name" value="TONB_DEPENDENT_REC_3"/>
    <property type="match status" value="1"/>
</dbReference>
<comment type="similarity">
    <text evidence="2 10 11">Belongs to the TonB-dependent receptor family.</text>
</comment>
<dbReference type="Gene3D" id="2.170.130.10">
    <property type="entry name" value="TonB-dependent receptor, plug domain"/>
    <property type="match status" value="1"/>
</dbReference>
<evidence type="ECO:0000256" key="1">
    <source>
        <dbReference type="ARBA" id="ARBA00004571"/>
    </source>
</evidence>
<sequence length="730" mass="78881">MGLVGRNKAALLGGAAIAVLVGAHAAHAQEAKTTEQDKKPRVTVLQRLVVSAGVAKVAIDTPQAVTVIDQEDIDQKQATTIGEILKTTPGVQVLGSDRVFGEAFNIRGIGATENSADAARIVVTVDGAPKFNEQYRMGSFFSDPELYKKVEVLRGPASSTLYGSGALGGVINFTTKDASDFIAEGDRGAVRLKGAYESNGNGTLTSAIWAHRFNDAFEVLAQGNWRRSNDMEKANGVTLAGSEFDAFSGLLKGTYRIDDEQIVRASYQRWDSDADDQPYTQTSTTNPAAGFGTTDRHVIDQTWVLSYENEAADNPWLDLNVNLSYSDTTNSQSGNPNAPALPSTGNTAILNDTDYGYKTIQLKADNTFDYTGESFKNFLTVGFQASHQDRVADRPSGAARLTAHPEGQENKLGLFAQNEFVWDDRLTLIAGARTDFHSMDPSDSIPGAKGIDGTAFSPKVAALYKFNDNFNVFGSVAHTERFPTLDELFSTAGAPVARGMSLDLKKESSNNYEVGFGASTDNVLGLDNTVSLKVTAFNNDITDGIRINPFAIGPTAPYYVNVSKINIYGVELEGSYESEYVFGRLAYTHLKGEYPDGWIGRNAANTIAPGTTLETIPQDKLVLTLGGRLPEHGITLGATTTFAFRPDYFTPIAPVPFNPASQAAGDGPSGSWTRVDLFASWKPTEGQFVGWEGQFGVQNVFNADYRENLLNDRSKGRTFKLTLAKQFGYQ</sequence>
<feature type="signal peptide" evidence="13">
    <location>
        <begin position="1"/>
        <end position="28"/>
    </location>
</feature>
<evidence type="ECO:0000256" key="12">
    <source>
        <dbReference type="SAM" id="MobiDB-lite"/>
    </source>
</evidence>
<dbReference type="GO" id="GO:0044718">
    <property type="term" value="P:siderophore transmembrane transport"/>
    <property type="evidence" value="ECO:0007669"/>
    <property type="project" value="TreeGrafter"/>
</dbReference>
<dbReference type="NCBIfam" id="TIGR01785">
    <property type="entry name" value="TonB-hemin"/>
    <property type="match status" value="1"/>
</dbReference>
<dbReference type="SUPFAM" id="SSF56935">
    <property type="entry name" value="Porins"/>
    <property type="match status" value="1"/>
</dbReference>
<dbReference type="EMBL" id="JACHGI010000001">
    <property type="protein sequence ID" value="MBB6464827.1"/>
    <property type="molecule type" value="Genomic_DNA"/>
</dbReference>
<protein>
    <submittedName>
        <fullName evidence="16">Hemoglobin/transferrin/lactoferrin receptor protein</fullName>
    </submittedName>
</protein>
<dbReference type="GO" id="GO:0015232">
    <property type="term" value="F:heme transmembrane transporter activity"/>
    <property type="evidence" value="ECO:0007669"/>
    <property type="project" value="InterPro"/>
</dbReference>
<dbReference type="Gene3D" id="2.40.170.20">
    <property type="entry name" value="TonB-dependent receptor, beta-barrel domain"/>
    <property type="match status" value="1"/>
</dbReference>
<name>A0A8E2BBI1_9HYPH</name>
<keyword evidence="7 10" id="KW-0472">Membrane</keyword>
<dbReference type="InterPro" id="IPR012910">
    <property type="entry name" value="Plug_dom"/>
</dbReference>
<proteinExistence type="inferred from homology"/>
<evidence type="ECO:0000256" key="11">
    <source>
        <dbReference type="RuleBase" id="RU003357"/>
    </source>
</evidence>
<evidence type="ECO:0000259" key="14">
    <source>
        <dbReference type="Pfam" id="PF00593"/>
    </source>
</evidence>
<dbReference type="GO" id="GO:0009279">
    <property type="term" value="C:cell outer membrane"/>
    <property type="evidence" value="ECO:0007669"/>
    <property type="project" value="UniProtKB-SubCell"/>
</dbReference>
<reference evidence="16 17" key="1">
    <citation type="submission" date="2020-08" db="EMBL/GenBank/DDBJ databases">
        <title>Genomic Encyclopedia of Type Strains, Phase IV (KMG-IV): sequencing the most valuable type-strain genomes for metagenomic binning, comparative biology and taxonomic classification.</title>
        <authorList>
            <person name="Goeker M."/>
        </authorList>
    </citation>
    <scope>NUCLEOTIDE SEQUENCE [LARGE SCALE GENOMIC DNA]</scope>
    <source>
        <strain evidence="16 17">DSM 17454</strain>
    </source>
</reference>
<accession>A0A8E2BBI1</accession>
<keyword evidence="8 16" id="KW-0675">Receptor</keyword>
<comment type="subcellular location">
    <subcellularLocation>
        <location evidence="1 10">Cell outer membrane</location>
        <topology evidence="1 10">Multi-pass membrane protein</topology>
    </subcellularLocation>
</comment>
<dbReference type="PANTHER" id="PTHR30069:SF41">
    <property type="entry name" value="HEME_HEMOPEXIN UTILIZATION PROTEIN C"/>
    <property type="match status" value="1"/>
</dbReference>
<dbReference type="GO" id="GO:0015344">
    <property type="term" value="F:siderophore uptake transmembrane transporter activity"/>
    <property type="evidence" value="ECO:0007669"/>
    <property type="project" value="TreeGrafter"/>
</dbReference>
<dbReference type="PANTHER" id="PTHR30069">
    <property type="entry name" value="TONB-DEPENDENT OUTER MEMBRANE RECEPTOR"/>
    <property type="match status" value="1"/>
</dbReference>
<organism evidence="16 17">
    <name type="scientific">Aminobacter carboxidus</name>
    <dbReference type="NCBI Taxonomy" id="376165"/>
    <lineage>
        <taxon>Bacteria</taxon>
        <taxon>Pseudomonadati</taxon>
        <taxon>Pseudomonadota</taxon>
        <taxon>Alphaproteobacteria</taxon>
        <taxon>Hyphomicrobiales</taxon>
        <taxon>Phyllobacteriaceae</taxon>
        <taxon>Aminobacter</taxon>
    </lineage>
</organism>
<evidence type="ECO:0000256" key="5">
    <source>
        <dbReference type="ARBA" id="ARBA00022692"/>
    </source>
</evidence>
<dbReference type="Pfam" id="PF00593">
    <property type="entry name" value="TonB_dep_Rec_b-barrel"/>
    <property type="match status" value="1"/>
</dbReference>
<feature type="domain" description="TonB-dependent receptor plug" evidence="15">
    <location>
        <begin position="59"/>
        <end position="170"/>
    </location>
</feature>
<dbReference type="InterPro" id="IPR036942">
    <property type="entry name" value="Beta-barrel_TonB_sf"/>
</dbReference>
<feature type="region of interest" description="Disordered" evidence="12">
    <location>
        <begin position="273"/>
        <end position="293"/>
    </location>
</feature>
<feature type="domain" description="TonB-dependent receptor-like beta-barrel" evidence="14">
    <location>
        <begin position="257"/>
        <end position="700"/>
    </location>
</feature>
<keyword evidence="13" id="KW-0732">Signal</keyword>
<evidence type="ECO:0000313" key="16">
    <source>
        <dbReference type="EMBL" id="MBB6464827.1"/>
    </source>
</evidence>
<evidence type="ECO:0000256" key="9">
    <source>
        <dbReference type="ARBA" id="ARBA00023237"/>
    </source>
</evidence>
<dbReference type="Pfam" id="PF07715">
    <property type="entry name" value="Plug"/>
    <property type="match status" value="1"/>
</dbReference>
<keyword evidence="4 10" id="KW-1134">Transmembrane beta strand</keyword>
<dbReference type="InterPro" id="IPR000531">
    <property type="entry name" value="Beta-barrel_TonB"/>
</dbReference>
<evidence type="ECO:0000256" key="3">
    <source>
        <dbReference type="ARBA" id="ARBA00022448"/>
    </source>
</evidence>
<keyword evidence="6 11" id="KW-0798">TonB box</keyword>
<evidence type="ECO:0000259" key="15">
    <source>
        <dbReference type="Pfam" id="PF07715"/>
    </source>
</evidence>
<gene>
    <name evidence="16" type="ORF">HNQ96_000674</name>
</gene>
<evidence type="ECO:0000256" key="6">
    <source>
        <dbReference type="ARBA" id="ARBA00023077"/>
    </source>
</evidence>
<dbReference type="RefSeq" id="WP_184767379.1">
    <property type="nucleotide sequence ID" value="NZ_JACHGI010000001.1"/>
</dbReference>
<evidence type="ECO:0000256" key="2">
    <source>
        <dbReference type="ARBA" id="ARBA00009810"/>
    </source>
</evidence>
<keyword evidence="5 10" id="KW-0812">Transmembrane</keyword>
<dbReference type="InterPro" id="IPR039426">
    <property type="entry name" value="TonB-dep_rcpt-like"/>
</dbReference>
<dbReference type="AlphaFoldDB" id="A0A8E2BBI1"/>
<dbReference type="InterPro" id="IPR037066">
    <property type="entry name" value="Plug_dom_sf"/>
</dbReference>
<feature type="compositionally biased region" description="Polar residues" evidence="12">
    <location>
        <begin position="278"/>
        <end position="287"/>
    </location>
</feature>
<evidence type="ECO:0000256" key="10">
    <source>
        <dbReference type="PROSITE-ProRule" id="PRU01360"/>
    </source>
</evidence>
<comment type="caution">
    <text evidence="16">The sequence shown here is derived from an EMBL/GenBank/DDBJ whole genome shotgun (WGS) entry which is preliminary data.</text>
</comment>
<evidence type="ECO:0000313" key="17">
    <source>
        <dbReference type="Proteomes" id="UP000532373"/>
    </source>
</evidence>
<evidence type="ECO:0000256" key="7">
    <source>
        <dbReference type="ARBA" id="ARBA00023136"/>
    </source>
</evidence>
<keyword evidence="3 10" id="KW-0813">Transport</keyword>
<keyword evidence="9 10" id="KW-0998">Cell outer membrane</keyword>
<evidence type="ECO:0000256" key="8">
    <source>
        <dbReference type="ARBA" id="ARBA00023170"/>
    </source>
</evidence>
<evidence type="ECO:0000256" key="4">
    <source>
        <dbReference type="ARBA" id="ARBA00022452"/>
    </source>
</evidence>
<feature type="chain" id="PRO_5034920043" evidence="13">
    <location>
        <begin position="29"/>
        <end position="730"/>
    </location>
</feature>
<dbReference type="CDD" id="cd01347">
    <property type="entry name" value="ligand_gated_channel"/>
    <property type="match status" value="1"/>
</dbReference>
<dbReference type="InterPro" id="IPR011276">
    <property type="entry name" value="TonB_haem/Hb_rcpt"/>
</dbReference>
<evidence type="ECO:0000256" key="13">
    <source>
        <dbReference type="SAM" id="SignalP"/>
    </source>
</evidence>
<dbReference type="Proteomes" id="UP000532373">
    <property type="component" value="Unassembled WGS sequence"/>
</dbReference>